<comment type="subunit">
    <text evidence="9">Homodimer, forms a heterotetramer with a Cas1 homodimer.</text>
</comment>
<keyword evidence="8 9" id="KW-0051">Antiviral defense</keyword>
<dbReference type="Gene3D" id="3.30.70.240">
    <property type="match status" value="1"/>
</dbReference>
<feature type="binding site" evidence="9">
    <location>
        <position position="12"/>
    </location>
    <ligand>
        <name>Mg(2+)</name>
        <dbReference type="ChEBI" id="CHEBI:18420"/>
        <note>catalytic</note>
    </ligand>
</feature>
<dbReference type="NCBIfam" id="TIGR01573">
    <property type="entry name" value="cas2"/>
    <property type="match status" value="1"/>
</dbReference>
<comment type="similarity">
    <text evidence="2 9">Belongs to the CRISPR-associated endoribonuclease Cas2 protein family.</text>
</comment>
<dbReference type="GO" id="GO:0051607">
    <property type="term" value="P:defense response to virus"/>
    <property type="evidence" value="ECO:0007669"/>
    <property type="project" value="UniProtKB-UniRule"/>
</dbReference>
<sequence>MPNRSLYLAAYDIRHPKRLRKALIVLKDFASGGQKSVFECYLSNQEKDELLSRISDVMDLSDDRFLIVPLNQHAVRVLGIAVMPMDPDFFFIG</sequence>
<comment type="cofactor">
    <cofactor evidence="1 9">
        <name>Mg(2+)</name>
        <dbReference type="ChEBI" id="CHEBI:18420"/>
    </cofactor>
</comment>
<dbReference type="SUPFAM" id="SSF143430">
    <property type="entry name" value="TTP0101/SSO1404-like"/>
    <property type="match status" value="1"/>
</dbReference>
<dbReference type="GO" id="GO:0043571">
    <property type="term" value="P:maintenance of CRISPR repeat elements"/>
    <property type="evidence" value="ECO:0007669"/>
    <property type="project" value="UniProtKB-UniRule"/>
</dbReference>
<evidence type="ECO:0000256" key="7">
    <source>
        <dbReference type="ARBA" id="ARBA00022842"/>
    </source>
</evidence>
<evidence type="ECO:0000256" key="1">
    <source>
        <dbReference type="ARBA" id="ARBA00001946"/>
    </source>
</evidence>
<dbReference type="InterPro" id="IPR021127">
    <property type="entry name" value="CRISPR_associated_Cas2"/>
</dbReference>
<dbReference type="GO" id="GO:0016787">
    <property type="term" value="F:hydrolase activity"/>
    <property type="evidence" value="ECO:0007669"/>
    <property type="project" value="UniProtKB-KW"/>
</dbReference>
<dbReference type="HAMAP" id="MF_01471">
    <property type="entry name" value="Cas2"/>
    <property type="match status" value="1"/>
</dbReference>
<evidence type="ECO:0000256" key="3">
    <source>
        <dbReference type="ARBA" id="ARBA00022722"/>
    </source>
</evidence>
<reference evidence="10 11" key="1">
    <citation type="submission" date="2018-06" db="EMBL/GenBank/DDBJ databases">
        <title>Nitrincola tibetense sp. nov., isolated from Lake XuguoCo on Tibetan Plateau.</title>
        <authorList>
            <person name="Xing P."/>
        </authorList>
    </citation>
    <scope>NUCLEOTIDE SEQUENCE [LARGE SCALE GENOMIC DNA]</scope>
    <source>
        <strain evidence="11">xg18</strain>
    </source>
</reference>
<dbReference type="Pfam" id="PF09827">
    <property type="entry name" value="CRISPR_Cas2"/>
    <property type="match status" value="1"/>
</dbReference>
<comment type="caution">
    <text evidence="10">The sequence shown here is derived from an EMBL/GenBank/DDBJ whole genome shotgun (WGS) entry which is preliminary data.</text>
</comment>
<keyword evidence="5 9" id="KW-0255">Endonuclease</keyword>
<evidence type="ECO:0000256" key="9">
    <source>
        <dbReference type="HAMAP-Rule" id="MF_01471"/>
    </source>
</evidence>
<dbReference type="EC" id="3.1.-.-" evidence="9"/>
<evidence type="ECO:0000256" key="2">
    <source>
        <dbReference type="ARBA" id="ARBA00009959"/>
    </source>
</evidence>
<dbReference type="GO" id="GO:0004521">
    <property type="term" value="F:RNA endonuclease activity"/>
    <property type="evidence" value="ECO:0007669"/>
    <property type="project" value="InterPro"/>
</dbReference>
<dbReference type="OrthoDB" id="9798176at2"/>
<dbReference type="EMBL" id="QKRX01000008">
    <property type="protein sequence ID" value="RAU17621.1"/>
    <property type="molecule type" value="Genomic_DNA"/>
</dbReference>
<keyword evidence="3 9" id="KW-0540">Nuclease</keyword>
<name>A0A364NKQ4_9GAMM</name>
<evidence type="ECO:0000256" key="4">
    <source>
        <dbReference type="ARBA" id="ARBA00022723"/>
    </source>
</evidence>
<evidence type="ECO:0000256" key="8">
    <source>
        <dbReference type="ARBA" id="ARBA00023118"/>
    </source>
</evidence>
<dbReference type="RefSeq" id="WP_112159472.1">
    <property type="nucleotide sequence ID" value="NZ_QKRX01000008.1"/>
</dbReference>
<protein>
    <recommendedName>
        <fullName evidence="9">CRISPR-associated endoribonuclease Cas2</fullName>
        <ecNumber evidence="9">3.1.-.-</ecNumber>
    </recommendedName>
</protein>
<evidence type="ECO:0000313" key="10">
    <source>
        <dbReference type="EMBL" id="RAU17621.1"/>
    </source>
</evidence>
<keyword evidence="11" id="KW-1185">Reference proteome</keyword>
<dbReference type="PANTHER" id="PTHR34405">
    <property type="entry name" value="CRISPR-ASSOCIATED ENDORIBONUCLEASE CAS2"/>
    <property type="match status" value="1"/>
</dbReference>
<comment type="function">
    <text evidence="9">CRISPR (clustered regularly interspaced short palindromic repeat), is an adaptive immune system that provides protection against mobile genetic elements (viruses, transposable elements and conjugative plasmids). CRISPR clusters contain sequences complementary to antecedent mobile elements and target invading nucleic acids. CRISPR clusters are transcribed and processed into CRISPR RNA (crRNA). Functions as a ssRNA-specific endoribonuclease. Involved in the integration of spacer DNA into the CRISPR cassette.</text>
</comment>
<dbReference type="GO" id="GO:0046872">
    <property type="term" value="F:metal ion binding"/>
    <property type="evidence" value="ECO:0007669"/>
    <property type="project" value="UniProtKB-UniRule"/>
</dbReference>
<keyword evidence="4 9" id="KW-0479">Metal-binding</keyword>
<dbReference type="PANTHER" id="PTHR34405:SF3">
    <property type="entry name" value="CRISPR-ASSOCIATED ENDORIBONUCLEASE CAS2 3"/>
    <property type="match status" value="1"/>
</dbReference>
<evidence type="ECO:0000256" key="5">
    <source>
        <dbReference type="ARBA" id="ARBA00022759"/>
    </source>
</evidence>
<dbReference type="AlphaFoldDB" id="A0A364NKQ4"/>
<proteinExistence type="inferred from homology"/>
<dbReference type="InterPro" id="IPR019199">
    <property type="entry name" value="Virulence_VapD/CRISPR_Cas2"/>
</dbReference>
<organism evidence="10 11">
    <name type="scientific">Nitrincola tibetensis</name>
    <dbReference type="NCBI Taxonomy" id="2219697"/>
    <lineage>
        <taxon>Bacteria</taxon>
        <taxon>Pseudomonadati</taxon>
        <taxon>Pseudomonadota</taxon>
        <taxon>Gammaproteobacteria</taxon>
        <taxon>Oceanospirillales</taxon>
        <taxon>Oceanospirillaceae</taxon>
        <taxon>Nitrincola</taxon>
    </lineage>
</organism>
<dbReference type="Proteomes" id="UP000250744">
    <property type="component" value="Unassembled WGS sequence"/>
</dbReference>
<keyword evidence="6 9" id="KW-0378">Hydrolase</keyword>
<gene>
    <name evidence="9 10" type="primary">cas2</name>
    <name evidence="10" type="ORF">DN062_11470</name>
</gene>
<evidence type="ECO:0000313" key="11">
    <source>
        <dbReference type="Proteomes" id="UP000250744"/>
    </source>
</evidence>
<keyword evidence="7 9" id="KW-0460">Magnesium</keyword>
<dbReference type="CDD" id="cd09725">
    <property type="entry name" value="Cas2_I_II_III"/>
    <property type="match status" value="1"/>
</dbReference>
<accession>A0A364NKQ4</accession>
<evidence type="ECO:0000256" key="6">
    <source>
        <dbReference type="ARBA" id="ARBA00022801"/>
    </source>
</evidence>